<keyword evidence="6" id="KW-1185">Reference proteome</keyword>
<dbReference type="PANTHER" id="PTHR43280">
    <property type="entry name" value="ARAC-FAMILY TRANSCRIPTIONAL REGULATOR"/>
    <property type="match status" value="1"/>
</dbReference>
<dbReference type="Gene3D" id="1.10.10.60">
    <property type="entry name" value="Homeodomain-like"/>
    <property type="match status" value="1"/>
</dbReference>
<dbReference type="SUPFAM" id="SSF55073">
    <property type="entry name" value="Nucleotide cyclase"/>
    <property type="match status" value="1"/>
</dbReference>
<dbReference type="GO" id="GO:0043565">
    <property type="term" value="F:sequence-specific DNA binding"/>
    <property type="evidence" value="ECO:0007669"/>
    <property type="project" value="InterPro"/>
</dbReference>
<feature type="domain" description="HTH araC/xylS-type" evidence="4">
    <location>
        <begin position="267"/>
        <end position="366"/>
    </location>
</feature>
<protein>
    <submittedName>
        <fullName evidence="5">Helix-turn-helix domain-containing protein</fullName>
    </submittedName>
</protein>
<evidence type="ECO:0000256" key="1">
    <source>
        <dbReference type="ARBA" id="ARBA00023015"/>
    </source>
</evidence>
<name>A0A1G9YME6_9FLAO</name>
<keyword evidence="1" id="KW-0805">Transcription regulation</keyword>
<evidence type="ECO:0000259" key="4">
    <source>
        <dbReference type="PROSITE" id="PS01124"/>
    </source>
</evidence>
<dbReference type="InterPro" id="IPR018060">
    <property type="entry name" value="HTH_AraC"/>
</dbReference>
<dbReference type="Pfam" id="PF14026">
    <property type="entry name" value="SCO4226-like"/>
    <property type="match status" value="1"/>
</dbReference>
<dbReference type="OrthoDB" id="135231at2"/>
<keyword evidence="2" id="KW-0238">DNA-binding</keyword>
<dbReference type="AlphaFoldDB" id="A0A1G9YME6"/>
<proteinExistence type="predicted"/>
<dbReference type="Gene3D" id="3.30.70.1230">
    <property type="entry name" value="Nucleotide cyclase"/>
    <property type="match status" value="1"/>
</dbReference>
<sequence length="366" mass="42290">MPIFMDRHDVSKSVTAEIVAQIHLEDIKIQQKYNCRGLTYWFDDARKTAFCLIEAPDRDAITQMHDHAHGMVPHQIIEVDKTIVESFLGRIEDPEKAQNTNLNIINEPAFRTLMMVSVENHSLKSSDPFSIISNVQQIYKHISTILKPFNGNMVQQNEDGCLISFRTVTEAVLCALKIHKDYRVLISQYQINFTELSIGLHAGIPVTDKESIFEDTIKLAQRMCFISAAEIVLSAEVKHLFESENFGEVINKNQIHELTTDVERFLNQFMEFTEKEWQNTELKVDDFERNIGVSKSKLYREMIRLTGKSPSVFLLHFRLRKSLQMLQKQKGNISEVAFDSGFNSPSYYTKCFRKRYGIIPSELIQN</sequence>
<evidence type="ECO:0000256" key="2">
    <source>
        <dbReference type="ARBA" id="ARBA00023125"/>
    </source>
</evidence>
<dbReference type="InterPro" id="IPR009057">
    <property type="entry name" value="Homeodomain-like_sf"/>
</dbReference>
<dbReference type="PANTHER" id="PTHR43280:SF2">
    <property type="entry name" value="HTH-TYPE TRANSCRIPTIONAL REGULATOR EXSA"/>
    <property type="match status" value="1"/>
</dbReference>
<dbReference type="Proteomes" id="UP000199440">
    <property type="component" value="Unassembled WGS sequence"/>
</dbReference>
<keyword evidence="3" id="KW-0804">Transcription</keyword>
<evidence type="ECO:0000313" key="5">
    <source>
        <dbReference type="EMBL" id="SDN10348.1"/>
    </source>
</evidence>
<reference evidence="5 6" key="1">
    <citation type="submission" date="2016-10" db="EMBL/GenBank/DDBJ databases">
        <authorList>
            <person name="de Groot N.N."/>
        </authorList>
    </citation>
    <scope>NUCLEOTIDE SEQUENCE [LARGE SCALE GENOMIC DNA]</scope>
    <source>
        <strain evidence="5 6">DSM 19886</strain>
    </source>
</reference>
<organism evidence="5 6">
    <name type="scientific">Kriegella aquimaris</name>
    <dbReference type="NCBI Taxonomy" id="192904"/>
    <lineage>
        <taxon>Bacteria</taxon>
        <taxon>Pseudomonadati</taxon>
        <taxon>Bacteroidota</taxon>
        <taxon>Flavobacteriia</taxon>
        <taxon>Flavobacteriales</taxon>
        <taxon>Flavobacteriaceae</taxon>
        <taxon>Kriegella</taxon>
    </lineage>
</organism>
<dbReference type="PROSITE" id="PS01124">
    <property type="entry name" value="HTH_ARAC_FAMILY_2"/>
    <property type="match status" value="1"/>
</dbReference>
<dbReference type="STRING" id="192904.SAMN04488514_12434"/>
<dbReference type="Gene3D" id="3.30.70.3090">
    <property type="entry name" value="ORF SCO4226, nickel-binding ferredoxin-like monomer"/>
    <property type="match status" value="1"/>
</dbReference>
<evidence type="ECO:0000313" key="6">
    <source>
        <dbReference type="Proteomes" id="UP000199440"/>
    </source>
</evidence>
<dbReference type="InterPro" id="IPR029787">
    <property type="entry name" value="Nucleotide_cyclase"/>
</dbReference>
<accession>A0A1G9YME6</accession>
<gene>
    <name evidence="5" type="ORF">SAMN04488514_12434</name>
</gene>
<dbReference type="InterPro" id="IPR025336">
    <property type="entry name" value="SCO4226-like"/>
</dbReference>
<dbReference type="GO" id="GO:0003700">
    <property type="term" value="F:DNA-binding transcription factor activity"/>
    <property type="evidence" value="ECO:0007669"/>
    <property type="project" value="InterPro"/>
</dbReference>
<dbReference type="SUPFAM" id="SSF46689">
    <property type="entry name" value="Homeodomain-like"/>
    <property type="match status" value="1"/>
</dbReference>
<dbReference type="SMART" id="SM00342">
    <property type="entry name" value="HTH_ARAC"/>
    <property type="match status" value="1"/>
</dbReference>
<dbReference type="InterPro" id="IPR042557">
    <property type="entry name" value="SCO4226"/>
</dbReference>
<dbReference type="RefSeq" id="WP_089895819.1">
    <property type="nucleotide sequence ID" value="NZ_FNGV01000024.1"/>
</dbReference>
<dbReference type="EMBL" id="FNGV01000024">
    <property type="protein sequence ID" value="SDN10348.1"/>
    <property type="molecule type" value="Genomic_DNA"/>
</dbReference>
<evidence type="ECO:0000256" key="3">
    <source>
        <dbReference type="ARBA" id="ARBA00023163"/>
    </source>
</evidence>
<dbReference type="Pfam" id="PF12833">
    <property type="entry name" value="HTH_18"/>
    <property type="match status" value="1"/>
</dbReference>